<evidence type="ECO:0000259" key="1">
    <source>
        <dbReference type="Pfam" id="PF08308"/>
    </source>
</evidence>
<reference evidence="2 3" key="1">
    <citation type="submission" date="2015-06" db="EMBL/GenBank/DDBJ databases">
        <title>Genome sequencing of Thermotogales isolates from hydrothermal vents.</title>
        <authorList>
            <person name="Haverkamp T.H."/>
            <person name="Kublanov I.V."/>
            <person name="Nesbo C.L."/>
        </authorList>
    </citation>
    <scope>NUCLEOTIDE SEQUENCE [LARGE SCALE GENOMIC DNA]</scope>
    <source>
        <strain evidence="3">ik275mar</strain>
    </source>
</reference>
<protein>
    <recommendedName>
        <fullName evidence="1">PEGA domain-containing protein</fullName>
    </recommendedName>
</protein>
<evidence type="ECO:0000313" key="3">
    <source>
        <dbReference type="Proteomes" id="UP000242616"/>
    </source>
</evidence>
<keyword evidence="3" id="KW-1185">Reference proteome</keyword>
<sequence length="458" mass="52175">MRKTFVILILLFTSMFFSELVIITEPSAMVYWNDKLIDVVPLNGVLKISNLTYPGKLKIVKPGYSIYETLVSTESTLNVSLSLPSYVEITTDPENVKIYINGKFYGLSPSVFEVPAGFLEIHLEKEGFISKTLNLHVGASKIEKINVKLKRFVKLRINASEKLNVIFNGKYLTIPTELEVLPGKYVLELLDPEFVKLKQEIDVPNAEEYEFNVDETKFSKLYVYGFPENAEIIFNSISKVSPANFKAMPGDYEITIRSEGYKELKKKINLKSGNNTYVYNLKRNVISKINENLLVFLDGIKASNLFVAKRLYFTKIVGKNREWYGFTDGSIEKMPESYSIILGREGAVEYKGIRYNSPAIINARFGEILTFISDDDSTNFTVVNNLIIDDEEHCVVNVYSKDKLDVYVDDKFIGRTPIYFLVLPKGMHKFRFQKEGIIVSENKVIIQNGILNEVFGGD</sequence>
<dbReference type="PANTHER" id="PTHR36194">
    <property type="entry name" value="S-LAYER-LIKE PROTEIN"/>
    <property type="match status" value="1"/>
</dbReference>
<dbReference type="InterPro" id="IPR013229">
    <property type="entry name" value="PEGA"/>
</dbReference>
<gene>
    <name evidence="2" type="ORF">XJ44_08115</name>
</gene>
<proteinExistence type="predicted"/>
<feature type="domain" description="PEGA" evidence="1">
    <location>
        <begin position="219"/>
        <end position="281"/>
    </location>
</feature>
<organism evidence="2 3">
    <name type="scientific">Thermosipho affectus</name>
    <dbReference type="NCBI Taxonomy" id="660294"/>
    <lineage>
        <taxon>Bacteria</taxon>
        <taxon>Thermotogati</taxon>
        <taxon>Thermotogota</taxon>
        <taxon>Thermotogae</taxon>
        <taxon>Thermotogales</taxon>
        <taxon>Fervidobacteriaceae</taxon>
        <taxon>Thermosipho</taxon>
    </lineage>
</organism>
<dbReference type="Pfam" id="PF08308">
    <property type="entry name" value="PEGA"/>
    <property type="match status" value="2"/>
</dbReference>
<comment type="caution">
    <text evidence="2">The sequence shown here is derived from an EMBL/GenBank/DDBJ whole genome shotgun (WGS) entry which is preliminary data.</text>
</comment>
<dbReference type="PANTHER" id="PTHR36194:SF1">
    <property type="entry name" value="S-LAYER-LIKE PROTEIN"/>
    <property type="match status" value="1"/>
</dbReference>
<evidence type="ECO:0000313" key="2">
    <source>
        <dbReference type="EMBL" id="ONN26819.1"/>
    </source>
</evidence>
<accession>A0ABX3IG56</accession>
<dbReference type="Proteomes" id="UP000242616">
    <property type="component" value="Unassembled WGS sequence"/>
</dbReference>
<name>A0ABX3IG56_9BACT</name>
<dbReference type="RefSeq" id="WP_077198672.1">
    <property type="nucleotide sequence ID" value="NZ_LBFC01000022.1"/>
</dbReference>
<dbReference type="EMBL" id="LBFC01000022">
    <property type="protein sequence ID" value="ONN26819.1"/>
    <property type="molecule type" value="Genomic_DNA"/>
</dbReference>
<feature type="domain" description="PEGA" evidence="1">
    <location>
        <begin position="87"/>
        <end position="150"/>
    </location>
</feature>